<dbReference type="Gene3D" id="3.90.220.20">
    <property type="entry name" value="DNA methylase specificity domains"/>
    <property type="match status" value="1"/>
</dbReference>
<dbReference type="SUPFAM" id="SSF116734">
    <property type="entry name" value="DNA methylase specificity domain"/>
    <property type="match status" value="1"/>
</dbReference>
<accession>A0A386AY04</accession>
<dbReference type="InterPro" id="IPR044946">
    <property type="entry name" value="Restrct_endonuc_typeI_TRD_sf"/>
</dbReference>
<evidence type="ECO:0000256" key="1">
    <source>
        <dbReference type="ARBA" id="ARBA00022747"/>
    </source>
</evidence>
<proteinExistence type="predicted"/>
<name>A0A386AY04_9CHLO</name>
<keyword evidence="2" id="KW-0238">DNA-binding</keyword>
<dbReference type="GO" id="GO:0003677">
    <property type="term" value="F:DNA binding"/>
    <property type="evidence" value="ECO:0007669"/>
    <property type="project" value="UniProtKB-KW"/>
</dbReference>
<dbReference type="GO" id="GO:0009307">
    <property type="term" value="P:DNA restriction-modification system"/>
    <property type="evidence" value="ECO:0007669"/>
    <property type="project" value="UniProtKB-KW"/>
</dbReference>
<dbReference type="AlphaFoldDB" id="A0A386AY04"/>
<gene>
    <name evidence="3" type="primary">orf129</name>
</gene>
<reference evidence="3" key="1">
    <citation type="submission" date="2018-07" db="EMBL/GenBank/DDBJ databases">
        <authorList>
            <person name="Quirk P.G."/>
            <person name="Krulwich T.A."/>
        </authorList>
    </citation>
    <scope>NUCLEOTIDE SEQUENCE</scope>
</reference>
<sequence>MYKKDNILMGWELPNRAKIGLKKYDILISKINGCFSKFCIILENNKYLVVTNGFYRIRIENEVDRLNFYSFLFTDNYKQQMECLSTGTILADVKKDDVLNKLYFNVNKKEENYMKMKNLITSLESLDFF</sequence>
<dbReference type="EMBL" id="MH591094">
    <property type="protein sequence ID" value="AYC64328.1"/>
    <property type="molecule type" value="Genomic_DNA"/>
</dbReference>
<evidence type="ECO:0000313" key="3">
    <source>
        <dbReference type="EMBL" id="AYC64328.1"/>
    </source>
</evidence>
<keyword evidence="1" id="KW-0680">Restriction system</keyword>
<keyword evidence="3" id="KW-0934">Plastid</keyword>
<protein>
    <submittedName>
        <fullName evidence="3">Uncharacterized protein</fullName>
    </submittedName>
</protein>
<evidence type="ECO:0000256" key="2">
    <source>
        <dbReference type="ARBA" id="ARBA00023125"/>
    </source>
</evidence>
<keyword evidence="3" id="KW-0150">Chloroplast</keyword>
<organism evidence="3">
    <name type="scientific">Pseudochlorodesmis sp. HV01306a</name>
    <dbReference type="NCBI Taxonomy" id="2358488"/>
    <lineage>
        <taxon>Eukaryota</taxon>
        <taxon>Viridiplantae</taxon>
        <taxon>Chlorophyta</taxon>
        <taxon>core chlorophytes</taxon>
        <taxon>Ulvophyceae</taxon>
        <taxon>TCBD clade</taxon>
        <taxon>Bryopsidales</taxon>
        <taxon>Bryopsidineae</taxon>
        <taxon>Bryopsidaceae</taxon>
        <taxon>Pseudochlorodesmis</taxon>
    </lineage>
</organism>
<reference evidence="3" key="2">
    <citation type="journal article" date="2019" name="Mol. Phylogenet. Evol.">
        <title>Reassessment of the classification of bryopsidales (chlorophyta) based on chloroplast phylogenomic analyses.</title>
        <authorList>
            <person name="Cremen M.C."/>
            <person name="Leliaert F."/>
            <person name="West J."/>
            <person name="Lam D.W."/>
            <person name="Shimada S."/>
            <person name="Lopez-Bautista J.M."/>
            <person name="Verbruggen H."/>
        </authorList>
    </citation>
    <scope>NUCLEOTIDE SEQUENCE</scope>
</reference>
<geneLocation type="chloroplast" evidence="3"/>